<dbReference type="Pfam" id="PF00106">
    <property type="entry name" value="adh_short"/>
    <property type="match status" value="1"/>
</dbReference>
<dbReference type="InterPro" id="IPR002347">
    <property type="entry name" value="SDR_fam"/>
</dbReference>
<dbReference type="GO" id="GO:0005783">
    <property type="term" value="C:endoplasmic reticulum"/>
    <property type="evidence" value="ECO:0007669"/>
    <property type="project" value="TreeGrafter"/>
</dbReference>
<dbReference type="PANTHER" id="PTHR43899:SF13">
    <property type="entry name" value="RH59310P"/>
    <property type="match status" value="1"/>
</dbReference>
<dbReference type="InterPro" id="IPR051019">
    <property type="entry name" value="VLCFA-Steroid_DH"/>
</dbReference>
<evidence type="ECO:0000256" key="2">
    <source>
        <dbReference type="ARBA" id="ARBA00023002"/>
    </source>
</evidence>
<protein>
    <submittedName>
        <fullName evidence="4">NAD(P)-binding protein</fullName>
    </submittedName>
</protein>
<comment type="caution">
    <text evidence="4">The sequence shown here is derived from an EMBL/GenBank/DDBJ whole genome shotgun (WGS) entry which is preliminary data.</text>
</comment>
<organism evidence="4 5">
    <name type="scientific">Tothia fuscella</name>
    <dbReference type="NCBI Taxonomy" id="1048955"/>
    <lineage>
        <taxon>Eukaryota</taxon>
        <taxon>Fungi</taxon>
        <taxon>Dikarya</taxon>
        <taxon>Ascomycota</taxon>
        <taxon>Pezizomycotina</taxon>
        <taxon>Dothideomycetes</taxon>
        <taxon>Pleosporomycetidae</taxon>
        <taxon>Venturiales</taxon>
        <taxon>Cylindrosympodiaceae</taxon>
        <taxon>Tothia</taxon>
    </lineage>
</organism>
<dbReference type="AlphaFoldDB" id="A0A9P4NGN8"/>
<evidence type="ECO:0000313" key="4">
    <source>
        <dbReference type="EMBL" id="KAF2420518.1"/>
    </source>
</evidence>
<dbReference type="SUPFAM" id="SSF51735">
    <property type="entry name" value="NAD(P)-binding Rossmann-fold domains"/>
    <property type="match status" value="1"/>
</dbReference>
<dbReference type="PANTHER" id="PTHR43899">
    <property type="entry name" value="RH59310P"/>
    <property type="match status" value="1"/>
</dbReference>
<dbReference type="PRINTS" id="PR00081">
    <property type="entry name" value="GDHRDH"/>
</dbReference>
<keyword evidence="3" id="KW-0812">Transmembrane</keyword>
<evidence type="ECO:0000256" key="1">
    <source>
        <dbReference type="ARBA" id="ARBA00006484"/>
    </source>
</evidence>
<keyword evidence="3" id="KW-0472">Membrane</keyword>
<gene>
    <name evidence="4" type="ORF">EJ08DRAFT_665579</name>
</gene>
<keyword evidence="3" id="KW-1133">Transmembrane helix</keyword>
<dbReference type="GO" id="GO:0016491">
    <property type="term" value="F:oxidoreductase activity"/>
    <property type="evidence" value="ECO:0007669"/>
    <property type="project" value="UniProtKB-KW"/>
</dbReference>
<evidence type="ECO:0000256" key="3">
    <source>
        <dbReference type="SAM" id="Phobius"/>
    </source>
</evidence>
<keyword evidence="5" id="KW-1185">Reference proteome</keyword>
<dbReference type="Proteomes" id="UP000800235">
    <property type="component" value="Unassembled WGS sequence"/>
</dbReference>
<proteinExistence type="inferred from homology"/>
<sequence length="302" mass="32902">MTSSIITLFGIITIITLSYRIYNFFHLYFIHKSTLPRYLHGKLNSYSLITGASDGIGLALATSLQKHGFNIILHGRNEKKLQGLATQMQNKFPELRTVISVGDSMDPVPAVEAISRVVEQVEKSGGKLTLLSLHPAVEMSAEKANAIMDLNAKFPMLLTRALLPRLITNQPSPILNNSSYAGEMGMAYISIYAASKAFNTTFSASLSAELNLMGADVEVLGNLIAAVKTPGNPDDETDFATLTPEVLAESTLARIGCGKRIVAGNAKHAFTTGLLQWLPEKVVESIMNKEMQRRHVRAKKGN</sequence>
<dbReference type="Gene3D" id="3.40.50.720">
    <property type="entry name" value="NAD(P)-binding Rossmann-like Domain"/>
    <property type="match status" value="1"/>
</dbReference>
<name>A0A9P4NGN8_9PEZI</name>
<comment type="similarity">
    <text evidence="1">Belongs to the short-chain dehydrogenases/reductases (SDR) family.</text>
</comment>
<dbReference type="OrthoDB" id="47007at2759"/>
<reference evidence="4" key="1">
    <citation type="journal article" date="2020" name="Stud. Mycol.">
        <title>101 Dothideomycetes genomes: a test case for predicting lifestyles and emergence of pathogens.</title>
        <authorList>
            <person name="Haridas S."/>
            <person name="Albert R."/>
            <person name="Binder M."/>
            <person name="Bloem J."/>
            <person name="Labutti K."/>
            <person name="Salamov A."/>
            <person name="Andreopoulos B."/>
            <person name="Baker S."/>
            <person name="Barry K."/>
            <person name="Bills G."/>
            <person name="Bluhm B."/>
            <person name="Cannon C."/>
            <person name="Castanera R."/>
            <person name="Culley D."/>
            <person name="Daum C."/>
            <person name="Ezra D."/>
            <person name="Gonzalez J."/>
            <person name="Henrissat B."/>
            <person name="Kuo A."/>
            <person name="Liang C."/>
            <person name="Lipzen A."/>
            <person name="Lutzoni F."/>
            <person name="Magnuson J."/>
            <person name="Mondo S."/>
            <person name="Nolan M."/>
            <person name="Ohm R."/>
            <person name="Pangilinan J."/>
            <person name="Park H.-J."/>
            <person name="Ramirez L."/>
            <person name="Alfaro M."/>
            <person name="Sun H."/>
            <person name="Tritt A."/>
            <person name="Yoshinaga Y."/>
            <person name="Zwiers L.-H."/>
            <person name="Turgeon B."/>
            <person name="Goodwin S."/>
            <person name="Spatafora J."/>
            <person name="Crous P."/>
            <person name="Grigoriev I."/>
        </authorList>
    </citation>
    <scope>NUCLEOTIDE SEQUENCE</scope>
    <source>
        <strain evidence="4">CBS 130266</strain>
    </source>
</reference>
<dbReference type="InterPro" id="IPR036291">
    <property type="entry name" value="NAD(P)-bd_dom_sf"/>
</dbReference>
<keyword evidence="2" id="KW-0560">Oxidoreductase</keyword>
<feature type="transmembrane region" description="Helical" evidence="3">
    <location>
        <begin position="6"/>
        <end position="30"/>
    </location>
</feature>
<accession>A0A9P4NGN8</accession>
<evidence type="ECO:0000313" key="5">
    <source>
        <dbReference type="Proteomes" id="UP000800235"/>
    </source>
</evidence>
<dbReference type="EMBL" id="MU007109">
    <property type="protein sequence ID" value="KAF2420518.1"/>
    <property type="molecule type" value="Genomic_DNA"/>
</dbReference>